<feature type="domain" description="Pterin-binding" evidence="9">
    <location>
        <begin position="110"/>
        <end position="365"/>
    </location>
</feature>
<organism evidence="10 11">
    <name type="scientific">Sulfitobacter aestuariivivens</name>
    <dbReference type="NCBI Taxonomy" id="2766981"/>
    <lineage>
        <taxon>Bacteria</taxon>
        <taxon>Pseudomonadati</taxon>
        <taxon>Pseudomonadota</taxon>
        <taxon>Alphaproteobacteria</taxon>
        <taxon>Rhodobacterales</taxon>
        <taxon>Roseobacteraceae</taxon>
        <taxon>Sulfitobacter</taxon>
    </lineage>
</organism>
<proteinExistence type="predicted"/>
<dbReference type="Pfam" id="PF00809">
    <property type="entry name" value="Pterin_bind"/>
    <property type="match status" value="1"/>
</dbReference>
<evidence type="ECO:0000256" key="2">
    <source>
        <dbReference type="ARBA" id="ARBA00001946"/>
    </source>
</evidence>
<evidence type="ECO:0000256" key="8">
    <source>
        <dbReference type="ARBA" id="ARBA00022909"/>
    </source>
</evidence>
<gene>
    <name evidence="10" type="primary">folP</name>
    <name evidence="10" type="ORF">H9Q16_07370</name>
</gene>
<dbReference type="CDD" id="cd00739">
    <property type="entry name" value="DHPS"/>
    <property type="match status" value="1"/>
</dbReference>
<dbReference type="PROSITE" id="PS00792">
    <property type="entry name" value="DHPS_1"/>
    <property type="match status" value="1"/>
</dbReference>
<evidence type="ECO:0000313" key="11">
    <source>
        <dbReference type="Proteomes" id="UP000635142"/>
    </source>
</evidence>
<keyword evidence="6" id="KW-0479">Metal-binding</keyword>
<dbReference type="PROSITE" id="PS00793">
    <property type="entry name" value="DHPS_2"/>
    <property type="match status" value="1"/>
</dbReference>
<evidence type="ECO:0000256" key="7">
    <source>
        <dbReference type="ARBA" id="ARBA00022842"/>
    </source>
</evidence>
<dbReference type="EMBL" id="JACTAG010000001">
    <property type="protein sequence ID" value="MBD3663737.1"/>
    <property type="molecule type" value="Genomic_DNA"/>
</dbReference>
<comment type="pathway">
    <text evidence="3">Cofactor biosynthesis; tetrahydrofolate biosynthesis; 7,8-dihydrofolate from 2-amino-4-hydroxy-6-hydroxymethyl-7,8-dihydropteridine diphosphate and 4-aminobenzoate: step 1/2.</text>
</comment>
<dbReference type="InterPro" id="IPR000489">
    <property type="entry name" value="Pterin-binding_dom"/>
</dbReference>
<accession>A0A927D5C0</accession>
<dbReference type="GO" id="GO:0005829">
    <property type="term" value="C:cytosol"/>
    <property type="evidence" value="ECO:0007669"/>
    <property type="project" value="TreeGrafter"/>
</dbReference>
<keyword evidence="5 10" id="KW-0808">Transferase</keyword>
<evidence type="ECO:0000256" key="6">
    <source>
        <dbReference type="ARBA" id="ARBA00022723"/>
    </source>
</evidence>
<keyword evidence="11" id="KW-1185">Reference proteome</keyword>
<dbReference type="InterPro" id="IPR011005">
    <property type="entry name" value="Dihydropteroate_synth-like_sf"/>
</dbReference>
<evidence type="ECO:0000256" key="1">
    <source>
        <dbReference type="ARBA" id="ARBA00000012"/>
    </source>
</evidence>
<dbReference type="Gene3D" id="3.20.20.20">
    <property type="entry name" value="Dihydropteroate synthase-like"/>
    <property type="match status" value="1"/>
</dbReference>
<dbReference type="PANTHER" id="PTHR20941">
    <property type="entry name" value="FOLATE SYNTHESIS PROTEINS"/>
    <property type="match status" value="1"/>
</dbReference>
<dbReference type="PANTHER" id="PTHR20941:SF1">
    <property type="entry name" value="FOLIC ACID SYNTHESIS PROTEIN FOL1"/>
    <property type="match status" value="1"/>
</dbReference>
<dbReference type="GO" id="GO:0046654">
    <property type="term" value="P:tetrahydrofolate biosynthetic process"/>
    <property type="evidence" value="ECO:0007669"/>
    <property type="project" value="TreeGrafter"/>
</dbReference>
<dbReference type="SUPFAM" id="SSF51717">
    <property type="entry name" value="Dihydropteroate synthetase-like"/>
    <property type="match status" value="1"/>
</dbReference>
<protein>
    <recommendedName>
        <fullName evidence="4">dihydropteroate synthase</fullName>
        <ecNumber evidence="4">2.5.1.15</ecNumber>
    </recommendedName>
</protein>
<dbReference type="InterPro" id="IPR006390">
    <property type="entry name" value="DHP_synth_dom"/>
</dbReference>
<name>A0A927D5C0_9RHOB</name>
<keyword evidence="8" id="KW-0289">Folate biosynthesis</keyword>
<evidence type="ECO:0000259" key="9">
    <source>
        <dbReference type="PROSITE" id="PS50972"/>
    </source>
</evidence>
<sequence>MVRGNLRCARDVGDWGRCAKECLSTASDDTFGSGKFVSDTRYFRPIVQVDTARPSDAFSLAGGWGWFTHVELLSRSDVARIVSADHVPEAVLARLCDRRPDICGLDFAAPQMMGILNATPDSFSDGGKHAAVADACAAGLAMQAAGANILDIGGESTRPGAETIPNAEEISRVTPVIDALNAAGVSLPISIDTRKSAVAASAISAGAALVNDVSGFTHDPALMAMCAARQVPVCVTHGPQDPSVMQEDPRYDNVLLDVFDFLEKRIDELETAGIPRGRIIADPGIGFGKTIDHNLALLARLSLFHGLGVPLLLGASRKRFIGAVGGAPDPQDRAPGSIGVALAALNHGVQVFRVHDVAQTHQAIALWQAAIRGEQS</sequence>
<keyword evidence="7" id="KW-0460">Magnesium</keyword>
<dbReference type="GO" id="GO:0046872">
    <property type="term" value="F:metal ion binding"/>
    <property type="evidence" value="ECO:0007669"/>
    <property type="project" value="UniProtKB-KW"/>
</dbReference>
<dbReference type="GO" id="GO:0046656">
    <property type="term" value="P:folic acid biosynthetic process"/>
    <property type="evidence" value="ECO:0007669"/>
    <property type="project" value="UniProtKB-KW"/>
</dbReference>
<dbReference type="GO" id="GO:0004156">
    <property type="term" value="F:dihydropteroate synthase activity"/>
    <property type="evidence" value="ECO:0007669"/>
    <property type="project" value="UniProtKB-EC"/>
</dbReference>
<dbReference type="EC" id="2.5.1.15" evidence="4"/>
<comment type="caution">
    <text evidence="10">The sequence shown here is derived from an EMBL/GenBank/DDBJ whole genome shotgun (WGS) entry which is preliminary data.</text>
</comment>
<evidence type="ECO:0000256" key="4">
    <source>
        <dbReference type="ARBA" id="ARBA00012458"/>
    </source>
</evidence>
<dbReference type="NCBIfam" id="TIGR01496">
    <property type="entry name" value="DHPS"/>
    <property type="match status" value="1"/>
</dbReference>
<dbReference type="AlphaFoldDB" id="A0A927D5C0"/>
<evidence type="ECO:0000256" key="5">
    <source>
        <dbReference type="ARBA" id="ARBA00022679"/>
    </source>
</evidence>
<dbReference type="InterPro" id="IPR045031">
    <property type="entry name" value="DHP_synth-like"/>
</dbReference>
<evidence type="ECO:0000256" key="3">
    <source>
        <dbReference type="ARBA" id="ARBA00004763"/>
    </source>
</evidence>
<dbReference type="PROSITE" id="PS50972">
    <property type="entry name" value="PTERIN_BINDING"/>
    <property type="match status" value="1"/>
</dbReference>
<evidence type="ECO:0000313" key="10">
    <source>
        <dbReference type="EMBL" id="MBD3663737.1"/>
    </source>
</evidence>
<dbReference type="Proteomes" id="UP000635142">
    <property type="component" value="Unassembled WGS sequence"/>
</dbReference>
<reference evidence="10" key="1">
    <citation type="submission" date="2020-08" db="EMBL/GenBank/DDBJ databases">
        <title>Sulfitobacter aestuariivivens sp. nov., isolated from a tidal flat.</title>
        <authorList>
            <person name="Park S."/>
            <person name="Yoon J.-H."/>
        </authorList>
    </citation>
    <scope>NUCLEOTIDE SEQUENCE</scope>
    <source>
        <strain evidence="10">TSTF-M16</strain>
    </source>
</reference>
<comment type="cofactor">
    <cofactor evidence="2">
        <name>Mg(2+)</name>
        <dbReference type="ChEBI" id="CHEBI:18420"/>
    </cofactor>
</comment>
<comment type="catalytic activity">
    <reaction evidence="1">
        <text>(7,8-dihydropterin-6-yl)methyl diphosphate + 4-aminobenzoate = 7,8-dihydropteroate + diphosphate</text>
        <dbReference type="Rhea" id="RHEA:19949"/>
        <dbReference type="ChEBI" id="CHEBI:17836"/>
        <dbReference type="ChEBI" id="CHEBI:17839"/>
        <dbReference type="ChEBI" id="CHEBI:33019"/>
        <dbReference type="ChEBI" id="CHEBI:72950"/>
        <dbReference type="EC" id="2.5.1.15"/>
    </reaction>
</comment>